<protein>
    <submittedName>
        <fullName evidence="2">Nucleotidyltransferase</fullName>
    </submittedName>
</protein>
<dbReference type="InterPro" id="IPR041633">
    <property type="entry name" value="Polbeta"/>
</dbReference>
<dbReference type="Gene3D" id="3.30.460.10">
    <property type="entry name" value="Beta Polymerase, domain 2"/>
    <property type="match status" value="1"/>
</dbReference>
<keyword evidence="3" id="KW-1185">Reference proteome</keyword>
<dbReference type="Pfam" id="PF18765">
    <property type="entry name" value="Polbeta"/>
    <property type="match status" value="1"/>
</dbReference>
<sequence>MSTEAIIQQLRACFSEVQPSVLAAYLYGSHARGEARPGSDVDVALLLKPEHAAATLVGPIRRIQGELERRLRCEVDVLDLRSAPVDLVHRVLRDGVLLVENDANARIAFEVDARNRYFDLLPYLQEYRRRPVA</sequence>
<dbReference type="InterPro" id="IPR052930">
    <property type="entry name" value="TA_antitoxin_MntA"/>
</dbReference>
<comment type="caution">
    <text evidence="2">The sequence shown here is derived from an EMBL/GenBank/DDBJ whole genome shotgun (WGS) entry which is preliminary data.</text>
</comment>
<feature type="domain" description="Polymerase beta nucleotidyltransferase" evidence="1">
    <location>
        <begin position="18"/>
        <end position="103"/>
    </location>
</feature>
<dbReference type="InterPro" id="IPR043519">
    <property type="entry name" value="NT_sf"/>
</dbReference>
<dbReference type="PANTHER" id="PTHR43852:SF3">
    <property type="entry name" value="NUCLEOTIDYLTRANSFERASE"/>
    <property type="match status" value="1"/>
</dbReference>
<dbReference type="NCBIfam" id="NF047752">
    <property type="entry name" value="MntA_antitoxin"/>
    <property type="match status" value="1"/>
</dbReference>
<dbReference type="SUPFAM" id="SSF81301">
    <property type="entry name" value="Nucleotidyltransferase"/>
    <property type="match status" value="1"/>
</dbReference>
<dbReference type="CDD" id="cd05403">
    <property type="entry name" value="NT_KNTase_like"/>
    <property type="match status" value="1"/>
</dbReference>
<proteinExistence type="predicted"/>
<gene>
    <name evidence="2" type="ORF">J2T57_001095</name>
</gene>
<evidence type="ECO:0000313" key="3">
    <source>
        <dbReference type="Proteomes" id="UP001205843"/>
    </source>
</evidence>
<reference evidence="2" key="1">
    <citation type="submission" date="2022-03" db="EMBL/GenBank/DDBJ databases">
        <title>Genomic Encyclopedia of Type Strains, Phase III (KMG-III): the genomes of soil and plant-associated and newly described type strains.</title>
        <authorList>
            <person name="Whitman W."/>
        </authorList>
    </citation>
    <scope>NUCLEOTIDE SEQUENCE</scope>
    <source>
        <strain evidence="2">ANL 6-2</strain>
    </source>
</reference>
<dbReference type="AlphaFoldDB" id="A0AAE3G1L3"/>
<accession>A0AAE3G1L3</accession>
<dbReference type="EMBL" id="JALJXV010000002">
    <property type="protein sequence ID" value="MCP1673996.1"/>
    <property type="molecule type" value="Genomic_DNA"/>
</dbReference>
<dbReference type="RefSeq" id="WP_253475407.1">
    <property type="nucleotide sequence ID" value="NZ_JALJXV010000002.1"/>
</dbReference>
<evidence type="ECO:0000259" key="1">
    <source>
        <dbReference type="Pfam" id="PF18765"/>
    </source>
</evidence>
<organism evidence="2 3">
    <name type="scientific">Natronocella acetinitrilica</name>
    <dbReference type="NCBI Taxonomy" id="414046"/>
    <lineage>
        <taxon>Bacteria</taxon>
        <taxon>Pseudomonadati</taxon>
        <taxon>Pseudomonadota</taxon>
        <taxon>Gammaproteobacteria</taxon>
        <taxon>Chromatiales</taxon>
        <taxon>Ectothiorhodospiraceae</taxon>
        <taxon>Natronocella</taxon>
    </lineage>
</organism>
<dbReference type="Proteomes" id="UP001205843">
    <property type="component" value="Unassembled WGS sequence"/>
</dbReference>
<name>A0AAE3G1L3_9GAMM</name>
<evidence type="ECO:0000313" key="2">
    <source>
        <dbReference type="EMBL" id="MCP1673996.1"/>
    </source>
</evidence>
<dbReference type="PANTHER" id="PTHR43852">
    <property type="entry name" value="NUCLEOTIDYLTRANSFERASE"/>
    <property type="match status" value="1"/>
</dbReference>